<evidence type="ECO:0000256" key="1">
    <source>
        <dbReference type="SAM" id="MobiDB-lite"/>
    </source>
</evidence>
<accession>A0ABR4MGD3</accession>
<dbReference type="Proteomes" id="UP001610728">
    <property type="component" value="Unassembled WGS sequence"/>
</dbReference>
<gene>
    <name evidence="2" type="ORF">HOO65_050479</name>
</gene>
<evidence type="ECO:0000313" key="2">
    <source>
        <dbReference type="EMBL" id="KAL2887358.1"/>
    </source>
</evidence>
<sequence length="147" mass="16633">MMQRTPRRGLRRAKAASLEPERDSRLRPSAPFKEKASLSEPSTPRSPKAPLEAITTSKNPERENRWDQSSAQVFILETLKSIVGEIRKARLQAASLRADMQVLQRSHQTIGKRRKSGKRHCGKCGRTNHNARTCRVAPKIPAEERKS</sequence>
<dbReference type="RefSeq" id="XP_070858538.1">
    <property type="nucleotide sequence ID" value="XM_071000912.1"/>
</dbReference>
<reference evidence="2 3" key="1">
    <citation type="submission" date="2020-05" db="EMBL/GenBank/DDBJ databases">
        <title>Ceratocystis lukuohia genome.</title>
        <authorList>
            <person name="Harrington T.C."/>
            <person name="Kim K."/>
            <person name="Mayers C.G."/>
        </authorList>
    </citation>
    <scope>NUCLEOTIDE SEQUENCE [LARGE SCALE GENOMIC DNA]</scope>
    <source>
        <strain evidence="2 3">C4212</strain>
    </source>
</reference>
<feature type="compositionally biased region" description="Basic residues" evidence="1">
    <location>
        <begin position="1"/>
        <end position="14"/>
    </location>
</feature>
<proteinExistence type="predicted"/>
<comment type="caution">
    <text evidence="2">The sequence shown here is derived from an EMBL/GenBank/DDBJ whole genome shotgun (WGS) entry which is preliminary data.</text>
</comment>
<feature type="region of interest" description="Disordered" evidence="1">
    <location>
        <begin position="1"/>
        <end position="69"/>
    </location>
</feature>
<evidence type="ECO:0008006" key="4">
    <source>
        <dbReference type="Google" id="ProtNLM"/>
    </source>
</evidence>
<organism evidence="2 3">
    <name type="scientific">Ceratocystis lukuohia</name>
    <dbReference type="NCBI Taxonomy" id="2019550"/>
    <lineage>
        <taxon>Eukaryota</taxon>
        <taxon>Fungi</taxon>
        <taxon>Dikarya</taxon>
        <taxon>Ascomycota</taxon>
        <taxon>Pezizomycotina</taxon>
        <taxon>Sordariomycetes</taxon>
        <taxon>Hypocreomycetidae</taxon>
        <taxon>Microascales</taxon>
        <taxon>Ceratocystidaceae</taxon>
        <taxon>Ceratocystis</taxon>
    </lineage>
</organism>
<dbReference type="EMBL" id="JABSNW010000005">
    <property type="protein sequence ID" value="KAL2887358.1"/>
    <property type="molecule type" value="Genomic_DNA"/>
</dbReference>
<evidence type="ECO:0000313" key="3">
    <source>
        <dbReference type="Proteomes" id="UP001610728"/>
    </source>
</evidence>
<protein>
    <recommendedName>
        <fullName evidence="4">CCHC-type domain-containing protein</fullName>
    </recommendedName>
</protein>
<name>A0ABR4MGD3_9PEZI</name>
<feature type="compositionally biased region" description="Basic and acidic residues" evidence="1">
    <location>
        <begin position="19"/>
        <end position="37"/>
    </location>
</feature>
<keyword evidence="3" id="KW-1185">Reference proteome</keyword>
<dbReference type="GeneID" id="98119091"/>